<evidence type="ECO:0000313" key="3">
    <source>
        <dbReference type="Proteomes" id="UP000199534"/>
    </source>
</evidence>
<dbReference type="AlphaFoldDB" id="A0A1I6H134"/>
<dbReference type="OrthoDB" id="187854at2"/>
<evidence type="ECO:0000313" key="2">
    <source>
        <dbReference type="EMBL" id="SFR48138.1"/>
    </source>
</evidence>
<dbReference type="EMBL" id="FOYQ01000002">
    <property type="protein sequence ID" value="SFR48138.1"/>
    <property type="molecule type" value="Genomic_DNA"/>
</dbReference>
<keyword evidence="3" id="KW-1185">Reference proteome</keyword>
<dbReference type="InterPro" id="IPR011990">
    <property type="entry name" value="TPR-like_helical_dom_sf"/>
</dbReference>
<keyword evidence="1" id="KW-0732">Signal</keyword>
<dbReference type="Proteomes" id="UP000199534">
    <property type="component" value="Unassembled WGS sequence"/>
</dbReference>
<sequence>MKQTFLLAAALLSGLMSWGQIQVPQPSPSSMMKQTVGLTQVTVEYSRPSMRGRTIFGDLVPYDAIWRTGANMNTTISFSDPVTVSGTTLEAGTYAIYTKPGMDSWEVYFYTDTNNGGLPRKWDDSKVAATATTQVYKMEDPVQTFTITIDNLTNNGAVIGMLWENVYVGVPFEVPTATKAQASVEAVMSGPSANDYFQAASYYHDEGMDLAKAKEWIDKAVAANPKAFWMSRRQSLIYAAMGDTKGAIAAAKKSLAAAEDAGNNDYIKMNKDSLKEWGAM</sequence>
<dbReference type="STRING" id="400055.SAMN04490243_2033"/>
<feature type="chain" id="PRO_5011699696" evidence="1">
    <location>
        <begin position="22"/>
        <end position="280"/>
    </location>
</feature>
<proteinExistence type="predicted"/>
<dbReference type="Gene3D" id="1.25.40.10">
    <property type="entry name" value="Tetratricopeptide repeat domain"/>
    <property type="match status" value="1"/>
</dbReference>
<dbReference type="InterPro" id="IPR021314">
    <property type="entry name" value="DUF2911"/>
</dbReference>
<dbReference type="Pfam" id="PF11138">
    <property type="entry name" value="DUF2911"/>
    <property type="match status" value="1"/>
</dbReference>
<dbReference type="RefSeq" id="WP_092982483.1">
    <property type="nucleotide sequence ID" value="NZ_FOYQ01000002.1"/>
</dbReference>
<name>A0A1I6H134_9FLAO</name>
<protein>
    <submittedName>
        <fullName evidence="2">Uncharacterized protein</fullName>
    </submittedName>
</protein>
<evidence type="ECO:0000256" key="1">
    <source>
        <dbReference type="SAM" id="SignalP"/>
    </source>
</evidence>
<accession>A0A1I6H134</accession>
<dbReference type="SUPFAM" id="SSF48452">
    <property type="entry name" value="TPR-like"/>
    <property type="match status" value="1"/>
</dbReference>
<gene>
    <name evidence="2" type="ORF">SAMN04490243_2033</name>
</gene>
<reference evidence="2 3" key="1">
    <citation type="submission" date="2016-10" db="EMBL/GenBank/DDBJ databases">
        <authorList>
            <person name="de Groot N.N."/>
        </authorList>
    </citation>
    <scope>NUCLEOTIDE SEQUENCE [LARGE SCALE GENOMIC DNA]</scope>
    <source>
        <strain evidence="2 3">DSM 21019</strain>
    </source>
</reference>
<organism evidence="2 3">
    <name type="scientific">Robiginitalea myxolifaciens</name>
    <dbReference type="NCBI Taxonomy" id="400055"/>
    <lineage>
        <taxon>Bacteria</taxon>
        <taxon>Pseudomonadati</taxon>
        <taxon>Bacteroidota</taxon>
        <taxon>Flavobacteriia</taxon>
        <taxon>Flavobacteriales</taxon>
        <taxon>Flavobacteriaceae</taxon>
        <taxon>Robiginitalea</taxon>
    </lineage>
</organism>
<feature type="signal peptide" evidence="1">
    <location>
        <begin position="1"/>
        <end position="21"/>
    </location>
</feature>